<accession>A0A843WJ94</accession>
<evidence type="ECO:0000256" key="5">
    <source>
        <dbReference type="ARBA" id="ARBA00023034"/>
    </source>
</evidence>
<comment type="subcellular location">
    <subcellularLocation>
        <location evidence="1">Golgi apparatus membrane</location>
        <topology evidence="1">Single-pass type II membrane protein</topology>
    </subcellularLocation>
</comment>
<dbReference type="GO" id="GO:0000139">
    <property type="term" value="C:Golgi membrane"/>
    <property type="evidence" value="ECO:0007669"/>
    <property type="project" value="UniProtKB-SubCell"/>
</dbReference>
<evidence type="ECO:0000256" key="1">
    <source>
        <dbReference type="ARBA" id="ARBA00004323"/>
    </source>
</evidence>
<evidence type="ECO:0000256" key="2">
    <source>
        <dbReference type="ARBA" id="ARBA00022676"/>
    </source>
</evidence>
<dbReference type="AlphaFoldDB" id="A0A843WJ94"/>
<comment type="caution">
    <text evidence="7">The sequence shown here is derived from an EMBL/GenBank/DDBJ whole genome shotgun (WGS) entry which is preliminary data.</text>
</comment>
<evidence type="ECO:0000313" key="8">
    <source>
        <dbReference type="Proteomes" id="UP000652761"/>
    </source>
</evidence>
<proteinExistence type="predicted"/>
<dbReference type="GO" id="GO:0006487">
    <property type="term" value="P:protein N-linked glycosylation"/>
    <property type="evidence" value="ECO:0007669"/>
    <property type="project" value="TreeGrafter"/>
</dbReference>
<dbReference type="PANTHER" id="PTHR31306:SF4">
    <property type="entry name" value="ALPHA-1,2-GALACTOSYLTRANSFERASE"/>
    <property type="match status" value="1"/>
</dbReference>
<keyword evidence="4" id="KW-0812">Transmembrane</keyword>
<protein>
    <submittedName>
        <fullName evidence="7">Uncharacterized protein</fullName>
    </submittedName>
</protein>
<dbReference type="OrthoDB" id="407658at2759"/>
<keyword evidence="8" id="KW-1185">Reference proteome</keyword>
<dbReference type="Pfam" id="PF05637">
    <property type="entry name" value="Glyco_transf_34"/>
    <property type="match status" value="1"/>
</dbReference>
<feature type="region of interest" description="Disordered" evidence="6">
    <location>
        <begin position="260"/>
        <end position="328"/>
    </location>
</feature>
<evidence type="ECO:0000313" key="7">
    <source>
        <dbReference type="EMBL" id="MQM02880.1"/>
    </source>
</evidence>
<evidence type="ECO:0000256" key="6">
    <source>
        <dbReference type="SAM" id="MobiDB-lite"/>
    </source>
</evidence>
<dbReference type="GO" id="GO:0016757">
    <property type="term" value="F:glycosyltransferase activity"/>
    <property type="evidence" value="ECO:0007669"/>
    <property type="project" value="UniProtKB-KW"/>
</dbReference>
<organism evidence="7 8">
    <name type="scientific">Colocasia esculenta</name>
    <name type="common">Wild taro</name>
    <name type="synonym">Arum esculentum</name>
    <dbReference type="NCBI Taxonomy" id="4460"/>
    <lineage>
        <taxon>Eukaryota</taxon>
        <taxon>Viridiplantae</taxon>
        <taxon>Streptophyta</taxon>
        <taxon>Embryophyta</taxon>
        <taxon>Tracheophyta</taxon>
        <taxon>Spermatophyta</taxon>
        <taxon>Magnoliopsida</taxon>
        <taxon>Liliopsida</taxon>
        <taxon>Araceae</taxon>
        <taxon>Aroideae</taxon>
        <taxon>Colocasieae</taxon>
        <taxon>Colocasia</taxon>
    </lineage>
</organism>
<feature type="compositionally biased region" description="Basic residues" evidence="6">
    <location>
        <begin position="1"/>
        <end position="15"/>
    </location>
</feature>
<dbReference type="Proteomes" id="UP000652761">
    <property type="component" value="Unassembled WGS sequence"/>
</dbReference>
<dbReference type="PANTHER" id="PTHR31306">
    <property type="entry name" value="ALPHA-1,6-MANNOSYLTRANSFERASE MNN11-RELATED"/>
    <property type="match status" value="1"/>
</dbReference>
<evidence type="ECO:0000256" key="3">
    <source>
        <dbReference type="ARBA" id="ARBA00022679"/>
    </source>
</evidence>
<feature type="region of interest" description="Disordered" evidence="6">
    <location>
        <begin position="1"/>
        <end position="36"/>
    </location>
</feature>
<reference evidence="7" key="1">
    <citation type="submission" date="2017-07" db="EMBL/GenBank/DDBJ databases">
        <title>Taro Niue Genome Assembly and Annotation.</title>
        <authorList>
            <person name="Atibalentja N."/>
            <person name="Keating K."/>
            <person name="Fields C.J."/>
        </authorList>
    </citation>
    <scope>NUCLEOTIDE SEQUENCE</scope>
    <source>
        <strain evidence="7">Niue_2</strain>
        <tissue evidence="7">Leaf</tissue>
    </source>
</reference>
<sequence>MSSRPSKKLASRRRPSSSQADRAEAERKTKHRDDHLPELVVPPRLHLTHSKGTHTKFVQQWYVEFESLAVMFPNLQPLFVSQGWTPFLYHHKRYSSFAIRDFYNNLGYTSDDRFFTTVKGTTFQLTDNLFSTALQIPNSRVDILSHKPDASVYYPLLTLEDYDGNKKISKLNANSFPPLIRMIHHIFTTMIAPKHGSRELVTDVHKSLFTFFLKCEPINLPLLMLRLIHKTFYQPRRSMSFAYPLTSLMRFIDIDIPDTPGAAAAEESPPRTSHLRRGRTPGWRGVPGASAGAADGDPREPHPPFHRRENLSVGGFREEGDRGAGIDDGAARAREGVQGPDGRVDREVDAVDGGALDADRVLPFSSGDSLVMNPKIMLEGVLRAAIGHGDFETSPDLVVTEDINGINAGMFFLQRSRWSEAFLDAWWSQAVFVRFNSTMSGDNHALNHLVGDLPDELRRRHIQVSPM</sequence>
<keyword evidence="3" id="KW-0808">Transferase</keyword>
<gene>
    <name evidence="7" type="ORF">Taro_035650</name>
</gene>
<feature type="compositionally biased region" description="Low complexity" evidence="6">
    <location>
        <begin position="286"/>
        <end position="295"/>
    </location>
</feature>
<keyword evidence="4" id="KW-0735">Signal-anchor</keyword>
<keyword evidence="2" id="KW-0328">Glycosyltransferase</keyword>
<dbReference type="InterPro" id="IPR008630">
    <property type="entry name" value="Glyco_trans_34"/>
</dbReference>
<evidence type="ECO:0000256" key="4">
    <source>
        <dbReference type="ARBA" id="ARBA00022968"/>
    </source>
</evidence>
<feature type="compositionally biased region" description="Basic and acidic residues" evidence="6">
    <location>
        <begin position="296"/>
        <end position="328"/>
    </location>
</feature>
<keyword evidence="5" id="KW-0333">Golgi apparatus</keyword>
<feature type="compositionally biased region" description="Basic and acidic residues" evidence="6">
    <location>
        <begin position="21"/>
        <end position="36"/>
    </location>
</feature>
<name>A0A843WJ94_COLES</name>
<dbReference type="EMBL" id="NMUH01002933">
    <property type="protein sequence ID" value="MQM02880.1"/>
    <property type="molecule type" value="Genomic_DNA"/>
</dbReference>